<proteinExistence type="predicted"/>
<feature type="domain" description="DUF5615" evidence="1">
    <location>
        <begin position="2"/>
        <end position="88"/>
    </location>
</feature>
<protein>
    <submittedName>
        <fullName evidence="2">DUF5615 family PIN-like protein</fullName>
    </submittedName>
</protein>
<dbReference type="Pfam" id="PF18480">
    <property type="entry name" value="DUF5615"/>
    <property type="match status" value="1"/>
</dbReference>
<dbReference type="EMBL" id="CP159837">
    <property type="protein sequence ID" value="XCM40162.1"/>
    <property type="molecule type" value="Genomic_DNA"/>
</dbReference>
<name>A0AAU8JMP3_9CYAN</name>
<accession>A0AAU8JMP3</accession>
<organism evidence="2">
    <name type="scientific">Planktothricoides raciborskii GIHE-MW2</name>
    <dbReference type="NCBI Taxonomy" id="2792601"/>
    <lineage>
        <taxon>Bacteria</taxon>
        <taxon>Bacillati</taxon>
        <taxon>Cyanobacteriota</taxon>
        <taxon>Cyanophyceae</taxon>
        <taxon>Oscillatoriophycideae</taxon>
        <taxon>Oscillatoriales</taxon>
        <taxon>Oscillatoriaceae</taxon>
        <taxon>Planktothricoides</taxon>
    </lineage>
</organism>
<gene>
    <name evidence="2" type="ORF">ABWT76_003015</name>
</gene>
<sequence>MESVHWLNVGDPAAIDQIIMNWANTNGYIVFTHDLDFGILLATTQATAPSVIQVRTQDILPTTLENIVIQVLRQFESELDRGALITIDPARSRVKILPIIPSKS</sequence>
<dbReference type="AlphaFoldDB" id="A0AAU8JMP3"/>
<evidence type="ECO:0000259" key="1">
    <source>
        <dbReference type="Pfam" id="PF18480"/>
    </source>
</evidence>
<dbReference type="RefSeq" id="WP_255353134.1">
    <property type="nucleotide sequence ID" value="NZ_CP159837.1"/>
</dbReference>
<evidence type="ECO:0000313" key="2">
    <source>
        <dbReference type="EMBL" id="XCM40162.1"/>
    </source>
</evidence>
<dbReference type="InterPro" id="IPR041049">
    <property type="entry name" value="DUF5615"/>
</dbReference>
<reference evidence="2" key="1">
    <citation type="submission" date="2024-07" db="EMBL/GenBank/DDBJ databases">
        <authorList>
            <person name="Kim Y.J."/>
            <person name="Jeong J.Y."/>
        </authorList>
    </citation>
    <scope>NUCLEOTIDE SEQUENCE</scope>
    <source>
        <strain evidence="2">GIHE-MW2</strain>
    </source>
</reference>